<evidence type="ECO:0000313" key="2">
    <source>
        <dbReference type="EMBL" id="MFC5550983.1"/>
    </source>
</evidence>
<dbReference type="NCBIfam" id="TIGR02913">
    <property type="entry name" value="HAF_rpt"/>
    <property type="match status" value="1"/>
</dbReference>
<gene>
    <name evidence="2" type="ORF">ACFPO9_20895</name>
</gene>
<evidence type="ECO:0000256" key="1">
    <source>
        <dbReference type="SAM" id="SignalP"/>
    </source>
</evidence>
<reference evidence="3" key="1">
    <citation type="journal article" date="2019" name="Int. J. Syst. Evol. Microbiol.">
        <title>The Global Catalogue of Microorganisms (GCM) 10K type strain sequencing project: providing services to taxonomists for standard genome sequencing and annotation.</title>
        <authorList>
            <consortium name="The Broad Institute Genomics Platform"/>
            <consortium name="The Broad Institute Genome Sequencing Center for Infectious Disease"/>
            <person name="Wu L."/>
            <person name="Ma J."/>
        </authorList>
    </citation>
    <scope>NUCLEOTIDE SEQUENCE [LARGE SCALE GENOMIC DNA]</scope>
    <source>
        <strain evidence="3">CGMCC 4.5798</strain>
    </source>
</reference>
<keyword evidence="1" id="KW-0732">Signal</keyword>
<name>A0ABW0S221_9BURK</name>
<comment type="caution">
    <text evidence="2">The sequence shown here is derived from an EMBL/GenBank/DDBJ whole genome shotgun (WGS) entry which is preliminary data.</text>
</comment>
<sequence>MSRVLLTVLASLPLWAQAAPKHAYQALAQVPFTPGQGSGVAMAINDRGTVCGMWTGPTGAFCWRDGQLTELQPLPGDDNVFVEGINERGQAVGFSQSTVSFRRSAVVFIDGAAQPLTIPQATDAYASGFDNAGDVVGTYTARNGDNMAFVYRHGEVRDLGTLGQAIRNSSAAGIDNRKQIVGSSYVDTLTPLGNRQTRAFLYQHGAMTALPTPAGYGSVASRINERGQVIGRLERNDASFEDYRAALWDKGQVKVLLEQASDARGINNRGQVVGAVLTGSGGFFYEPGKGVRSLNDLIDTSSGWNIVYAQAINERGQIVGFGCKGDLCGPVLMNPAPPSMSWSGAGQ</sequence>
<feature type="chain" id="PRO_5045496447" description="DUF3466 family protein" evidence="1">
    <location>
        <begin position="19"/>
        <end position="347"/>
    </location>
</feature>
<evidence type="ECO:0000313" key="3">
    <source>
        <dbReference type="Proteomes" id="UP001596086"/>
    </source>
</evidence>
<accession>A0ABW0S221</accession>
<protein>
    <recommendedName>
        <fullName evidence="4">DUF3466 family protein</fullName>
    </recommendedName>
</protein>
<dbReference type="InterPro" id="IPR014262">
    <property type="entry name" value="HAF_rpt"/>
</dbReference>
<keyword evidence="3" id="KW-1185">Reference proteome</keyword>
<dbReference type="Proteomes" id="UP001596086">
    <property type="component" value="Unassembled WGS sequence"/>
</dbReference>
<dbReference type="EMBL" id="JBHSMZ010000016">
    <property type="protein sequence ID" value="MFC5550983.1"/>
    <property type="molecule type" value="Genomic_DNA"/>
</dbReference>
<feature type="signal peptide" evidence="1">
    <location>
        <begin position="1"/>
        <end position="18"/>
    </location>
</feature>
<proteinExistence type="predicted"/>
<evidence type="ECO:0008006" key="4">
    <source>
        <dbReference type="Google" id="ProtNLM"/>
    </source>
</evidence>
<organism evidence="2 3">
    <name type="scientific">Massilia aerilata</name>
    <dbReference type="NCBI Taxonomy" id="453817"/>
    <lineage>
        <taxon>Bacteria</taxon>
        <taxon>Pseudomonadati</taxon>
        <taxon>Pseudomonadota</taxon>
        <taxon>Betaproteobacteria</taxon>
        <taxon>Burkholderiales</taxon>
        <taxon>Oxalobacteraceae</taxon>
        <taxon>Telluria group</taxon>
        <taxon>Massilia</taxon>
    </lineage>
</organism>
<dbReference type="RefSeq" id="WP_379774391.1">
    <property type="nucleotide sequence ID" value="NZ_JBHSMZ010000016.1"/>
</dbReference>